<gene>
    <name evidence="2" type="ORF">RT97_28915</name>
</gene>
<evidence type="ECO:0000256" key="1">
    <source>
        <dbReference type="SAM" id="MobiDB-lite"/>
    </source>
</evidence>
<feature type="non-terminal residue" evidence="2">
    <location>
        <position position="1"/>
    </location>
</feature>
<sequence>KGGQTSIELDGMNITLKMPGLLDVKGASKSFVGPKGSPAQLPALPVGSAELTESRLDQGPYKADYQLFKTDNRPFELYAYEIHGRYHELLKSGDTSKAGQTSMVNSEVSIGLKGYKSIMRESERVTENWSSVLDSKAREAETRSALALNGGSESEAA</sequence>
<organism evidence="2 3">
    <name type="scientific">Variovorax paradoxus</name>
    <dbReference type="NCBI Taxonomy" id="34073"/>
    <lineage>
        <taxon>Bacteria</taxon>
        <taxon>Pseudomonadati</taxon>
        <taxon>Pseudomonadota</taxon>
        <taxon>Betaproteobacteria</taxon>
        <taxon>Burkholderiales</taxon>
        <taxon>Comamonadaceae</taxon>
        <taxon>Variovorax</taxon>
    </lineage>
</organism>
<reference evidence="2 3" key="1">
    <citation type="submission" date="2014-12" db="EMBL/GenBank/DDBJ databases">
        <title>16Stimator: statistical estimation of ribosomal gene copy numbers from draft genome assemblies.</title>
        <authorList>
            <person name="Perisin M.A."/>
            <person name="Vetter M."/>
            <person name="Gilbert J.A."/>
            <person name="Bergelson J."/>
        </authorList>
    </citation>
    <scope>NUCLEOTIDE SEQUENCE [LARGE SCALE GENOMIC DNA]</scope>
    <source>
        <strain evidence="2 3">MEDvA23</strain>
    </source>
</reference>
<protein>
    <recommendedName>
        <fullName evidence="4">Type VI secretion system tip protein VgrG</fullName>
    </recommendedName>
</protein>
<dbReference type="EMBL" id="JXQQ01000111">
    <property type="protein sequence ID" value="KIQ19023.1"/>
    <property type="molecule type" value="Genomic_DNA"/>
</dbReference>
<dbReference type="Proteomes" id="UP000032067">
    <property type="component" value="Unassembled WGS sequence"/>
</dbReference>
<evidence type="ECO:0000313" key="3">
    <source>
        <dbReference type="Proteomes" id="UP000032067"/>
    </source>
</evidence>
<accession>A0A0D0KQH8</accession>
<feature type="region of interest" description="Disordered" evidence="1">
    <location>
        <begin position="129"/>
        <end position="157"/>
    </location>
</feature>
<name>A0A0D0KQH8_VARPD</name>
<evidence type="ECO:0008006" key="4">
    <source>
        <dbReference type="Google" id="ProtNLM"/>
    </source>
</evidence>
<evidence type="ECO:0000313" key="2">
    <source>
        <dbReference type="EMBL" id="KIQ19023.1"/>
    </source>
</evidence>
<proteinExistence type="predicted"/>
<dbReference type="AlphaFoldDB" id="A0A0D0KQH8"/>
<comment type="caution">
    <text evidence="2">The sequence shown here is derived from an EMBL/GenBank/DDBJ whole genome shotgun (WGS) entry which is preliminary data.</text>
</comment>